<evidence type="ECO:0000313" key="2">
    <source>
        <dbReference type="Proteomes" id="UP000717328"/>
    </source>
</evidence>
<accession>A0A9P7FZE7</accession>
<sequence>RKRLPSGQNLGRPSMLSLTRRPLHFDSWSPTSAIIRDVGSRQLKASIQPSRTTLSGTRMSQIY</sequence>
<feature type="non-terminal residue" evidence="1">
    <location>
        <position position="1"/>
    </location>
</feature>
<gene>
    <name evidence="1" type="ORF">H0H81_000272</name>
</gene>
<dbReference type="Proteomes" id="UP000717328">
    <property type="component" value="Unassembled WGS sequence"/>
</dbReference>
<reference evidence="1" key="2">
    <citation type="submission" date="2021-10" db="EMBL/GenBank/DDBJ databases">
        <title>Phylogenomics reveals ancestral predisposition of the termite-cultivated fungus Termitomyces towards a domesticated lifestyle.</title>
        <authorList>
            <person name="Auxier B."/>
            <person name="Grum-Grzhimaylo A."/>
            <person name="Cardenas M.E."/>
            <person name="Lodge J.D."/>
            <person name="Laessoe T."/>
            <person name="Pedersen O."/>
            <person name="Smith M.E."/>
            <person name="Kuyper T.W."/>
            <person name="Franco-Molano E.A."/>
            <person name="Baroni T.J."/>
            <person name="Aanen D.K."/>
        </authorList>
    </citation>
    <scope>NUCLEOTIDE SEQUENCE</scope>
    <source>
        <strain evidence="1">D49</strain>
    </source>
</reference>
<reference evidence="1" key="1">
    <citation type="submission" date="2021-02" db="EMBL/GenBank/DDBJ databases">
        <authorList>
            <person name="Nieuwenhuis M."/>
            <person name="Van De Peppel L.J.J."/>
        </authorList>
    </citation>
    <scope>NUCLEOTIDE SEQUENCE</scope>
    <source>
        <strain evidence="1">D49</strain>
    </source>
</reference>
<comment type="caution">
    <text evidence="1">The sequence shown here is derived from an EMBL/GenBank/DDBJ whole genome shotgun (WGS) entry which is preliminary data.</text>
</comment>
<proteinExistence type="predicted"/>
<keyword evidence="2" id="KW-1185">Reference proteome</keyword>
<name>A0A9P7FZE7_9AGAR</name>
<protein>
    <submittedName>
        <fullName evidence="1">Uncharacterized protein</fullName>
    </submittedName>
</protein>
<dbReference type="AlphaFoldDB" id="A0A9P7FZE7"/>
<evidence type="ECO:0000313" key="1">
    <source>
        <dbReference type="EMBL" id="KAG5639964.1"/>
    </source>
</evidence>
<dbReference type="EMBL" id="JABCKI010005118">
    <property type="protein sequence ID" value="KAG5639964.1"/>
    <property type="molecule type" value="Genomic_DNA"/>
</dbReference>
<feature type="non-terminal residue" evidence="1">
    <location>
        <position position="63"/>
    </location>
</feature>
<organism evidence="1 2">
    <name type="scientific">Sphagnurus paluster</name>
    <dbReference type="NCBI Taxonomy" id="117069"/>
    <lineage>
        <taxon>Eukaryota</taxon>
        <taxon>Fungi</taxon>
        <taxon>Dikarya</taxon>
        <taxon>Basidiomycota</taxon>
        <taxon>Agaricomycotina</taxon>
        <taxon>Agaricomycetes</taxon>
        <taxon>Agaricomycetidae</taxon>
        <taxon>Agaricales</taxon>
        <taxon>Tricholomatineae</taxon>
        <taxon>Lyophyllaceae</taxon>
        <taxon>Sphagnurus</taxon>
    </lineage>
</organism>